<dbReference type="RefSeq" id="WP_156140622.1">
    <property type="nucleotide sequence ID" value="NZ_BBLT01000005.1"/>
</dbReference>
<dbReference type="STRING" id="153721.MYP_2973"/>
<gene>
    <name evidence="1" type="ORF">MYP_2973</name>
</gene>
<keyword evidence="2" id="KW-1185">Reference proteome</keyword>
<protein>
    <submittedName>
        <fullName evidence="1">Uncharacterized protein</fullName>
    </submittedName>
</protein>
<accession>A0A098LH34</accession>
<dbReference type="Proteomes" id="UP000030185">
    <property type="component" value="Unassembled WGS sequence"/>
</dbReference>
<proteinExistence type="predicted"/>
<dbReference type="EMBL" id="BBLT01000005">
    <property type="protein sequence ID" value="GAL85744.1"/>
    <property type="molecule type" value="Genomic_DNA"/>
</dbReference>
<name>A0A098LH34_9BACT</name>
<evidence type="ECO:0000313" key="2">
    <source>
        <dbReference type="Proteomes" id="UP000030185"/>
    </source>
</evidence>
<comment type="caution">
    <text evidence="1">The sequence shown here is derived from an EMBL/GenBank/DDBJ whole genome shotgun (WGS) entry which is preliminary data.</text>
</comment>
<dbReference type="AlphaFoldDB" id="A0A098LH34"/>
<organism evidence="1 2">
    <name type="scientific">Sporocytophaga myxococcoides</name>
    <dbReference type="NCBI Taxonomy" id="153721"/>
    <lineage>
        <taxon>Bacteria</taxon>
        <taxon>Pseudomonadati</taxon>
        <taxon>Bacteroidota</taxon>
        <taxon>Cytophagia</taxon>
        <taxon>Cytophagales</taxon>
        <taxon>Cytophagaceae</taxon>
        <taxon>Sporocytophaga</taxon>
    </lineage>
</organism>
<evidence type="ECO:0000313" key="1">
    <source>
        <dbReference type="EMBL" id="GAL85744.1"/>
    </source>
</evidence>
<dbReference type="OrthoDB" id="9770795at2"/>
<reference evidence="1 2" key="1">
    <citation type="submission" date="2014-09" db="EMBL/GenBank/DDBJ databases">
        <title>Sporocytophaga myxococcoides PG-01 genome sequencing.</title>
        <authorList>
            <person name="Liu L."/>
            <person name="Gao P.J."/>
            <person name="Chen G.J."/>
            <person name="Wang L.S."/>
        </authorList>
    </citation>
    <scope>NUCLEOTIDE SEQUENCE [LARGE SCALE GENOMIC DNA]</scope>
    <source>
        <strain evidence="1 2">PG-01</strain>
    </source>
</reference>
<sequence length="52" mass="6059">MATHRKVLGLRKDGWEFEIDIILAALSFDNKVYVISSSMDISEKMQFCDFMK</sequence>